<keyword evidence="10 12" id="KW-0238">DNA-binding</keyword>
<dbReference type="EMBL" id="LT906441">
    <property type="protein sequence ID" value="SNV34451.1"/>
    <property type="molecule type" value="Genomic_DNA"/>
</dbReference>
<dbReference type="InterPro" id="IPR034151">
    <property type="entry name" value="TOPRIM_DnaG_bac"/>
</dbReference>
<dbReference type="InterPro" id="IPR013264">
    <property type="entry name" value="DNAG_N"/>
</dbReference>
<evidence type="ECO:0000256" key="11">
    <source>
        <dbReference type="ARBA" id="ARBA00023163"/>
    </source>
</evidence>
<dbReference type="InterPro" id="IPR037068">
    <property type="entry name" value="DNA_primase_core_N_sf"/>
</dbReference>
<evidence type="ECO:0000256" key="14">
    <source>
        <dbReference type="SAM" id="MobiDB-lite"/>
    </source>
</evidence>
<dbReference type="InterPro" id="IPR036977">
    <property type="entry name" value="DNA_primase_Znf_CHC2"/>
</dbReference>
<dbReference type="Gene3D" id="3.90.580.10">
    <property type="entry name" value="Zinc finger, CHC2-type domain"/>
    <property type="match status" value="1"/>
</dbReference>
<feature type="region of interest" description="Disordered" evidence="14">
    <location>
        <begin position="436"/>
        <end position="555"/>
    </location>
</feature>
<dbReference type="GO" id="GO:0008270">
    <property type="term" value="F:zinc ion binding"/>
    <property type="evidence" value="ECO:0007669"/>
    <property type="project" value="UniProtKB-UniRule"/>
</dbReference>
<comment type="cofactor">
    <cofactor evidence="12 13">
        <name>Zn(2+)</name>
        <dbReference type="ChEBI" id="CHEBI:29105"/>
    </cofactor>
    <text evidence="12 13">Binds 1 zinc ion per monomer.</text>
</comment>
<dbReference type="PIRSF" id="PIRSF002811">
    <property type="entry name" value="DnaG"/>
    <property type="match status" value="1"/>
</dbReference>
<proteinExistence type="inferred from homology"/>
<dbReference type="PANTHER" id="PTHR30313:SF2">
    <property type="entry name" value="DNA PRIMASE"/>
    <property type="match status" value="1"/>
</dbReference>
<keyword evidence="2 12" id="KW-0639">Primosome</keyword>
<reference evidence="16 17" key="1">
    <citation type="submission" date="2017-06" db="EMBL/GenBank/DDBJ databases">
        <authorList>
            <consortium name="Pathogen Informatics"/>
        </authorList>
    </citation>
    <scope>NUCLEOTIDE SEQUENCE [LARGE SCALE GENOMIC DNA]</scope>
    <source>
        <strain evidence="16 17">NCTC11865</strain>
    </source>
</reference>
<evidence type="ECO:0000313" key="16">
    <source>
        <dbReference type="EMBL" id="SNV34451.1"/>
    </source>
</evidence>
<dbReference type="Proteomes" id="UP000215332">
    <property type="component" value="Chromosome 1"/>
</dbReference>
<dbReference type="InterPro" id="IPR050219">
    <property type="entry name" value="DnaG_primase"/>
</dbReference>
<dbReference type="Pfam" id="PF13662">
    <property type="entry name" value="Toprim_4"/>
    <property type="match status" value="1"/>
</dbReference>
<dbReference type="SMART" id="SM00400">
    <property type="entry name" value="ZnF_CHCC"/>
    <property type="match status" value="1"/>
</dbReference>
<gene>
    <name evidence="12 16" type="primary">dnaG</name>
    <name evidence="16" type="ORF">SAMEA4412665_01119</name>
</gene>
<dbReference type="GO" id="GO:0005524">
    <property type="term" value="F:ATP binding"/>
    <property type="evidence" value="ECO:0007669"/>
    <property type="project" value="InterPro"/>
</dbReference>
<dbReference type="GO" id="GO:0006269">
    <property type="term" value="P:DNA replication, synthesis of primer"/>
    <property type="evidence" value="ECO:0007669"/>
    <property type="project" value="UniProtKB-UniRule"/>
</dbReference>
<keyword evidence="8 12" id="KW-0862">Zinc</keyword>
<dbReference type="Gene3D" id="1.10.860.10">
    <property type="entry name" value="DNAb Helicase, Chain A"/>
    <property type="match status" value="1"/>
</dbReference>
<evidence type="ECO:0000256" key="13">
    <source>
        <dbReference type="PIRSR" id="PIRSR002811-1"/>
    </source>
</evidence>
<organism evidence="16 17">
    <name type="scientific">Cutibacterium granulosum</name>
    <dbReference type="NCBI Taxonomy" id="33011"/>
    <lineage>
        <taxon>Bacteria</taxon>
        <taxon>Bacillati</taxon>
        <taxon>Actinomycetota</taxon>
        <taxon>Actinomycetes</taxon>
        <taxon>Propionibacteriales</taxon>
        <taxon>Propionibacteriaceae</taxon>
        <taxon>Cutibacterium</taxon>
    </lineage>
</organism>
<dbReference type="Gene3D" id="3.90.980.10">
    <property type="entry name" value="DNA primase, catalytic core, N-terminal domain"/>
    <property type="match status" value="1"/>
</dbReference>
<protein>
    <recommendedName>
        <fullName evidence="12">DNA primase</fullName>
        <ecNumber evidence="12">2.7.7.101</ecNumber>
    </recommendedName>
</protein>
<evidence type="ECO:0000256" key="10">
    <source>
        <dbReference type="ARBA" id="ARBA00023125"/>
    </source>
</evidence>
<dbReference type="CDD" id="cd03364">
    <property type="entry name" value="TOPRIM_DnaG_primases"/>
    <property type="match status" value="1"/>
</dbReference>
<dbReference type="EC" id="2.7.7.101" evidence="12"/>
<evidence type="ECO:0000256" key="4">
    <source>
        <dbReference type="ARBA" id="ARBA00022695"/>
    </source>
</evidence>
<dbReference type="Pfam" id="PF08275">
    <property type="entry name" value="DNAG_N"/>
    <property type="match status" value="1"/>
</dbReference>
<dbReference type="SUPFAM" id="SSF56731">
    <property type="entry name" value="DNA primase core"/>
    <property type="match status" value="1"/>
</dbReference>
<keyword evidence="4 12" id="KW-0548">Nucleotidyltransferase</keyword>
<dbReference type="GO" id="GO:0003677">
    <property type="term" value="F:DNA binding"/>
    <property type="evidence" value="ECO:0007669"/>
    <property type="project" value="UniProtKB-KW"/>
</dbReference>
<accession>A0A239WIW3</accession>
<dbReference type="Pfam" id="PF10410">
    <property type="entry name" value="DnaB_bind"/>
    <property type="match status" value="1"/>
</dbReference>
<dbReference type="InterPro" id="IPR006171">
    <property type="entry name" value="TOPRIM_dom"/>
</dbReference>
<dbReference type="InterPro" id="IPR016136">
    <property type="entry name" value="DNA_helicase_N/primase_C"/>
</dbReference>
<dbReference type="HAMAP" id="MF_00974">
    <property type="entry name" value="DNA_primase_DnaG"/>
    <property type="match status" value="1"/>
</dbReference>
<dbReference type="NCBIfam" id="TIGR01391">
    <property type="entry name" value="dnaG"/>
    <property type="match status" value="1"/>
</dbReference>
<keyword evidence="11 12" id="KW-0804">Transcription</keyword>
<keyword evidence="7 12" id="KW-0863">Zinc-finger</keyword>
<dbReference type="eggNOG" id="COG0358">
    <property type="taxonomic scope" value="Bacteria"/>
</dbReference>
<dbReference type="InterPro" id="IPR019475">
    <property type="entry name" value="DNA_primase_DnaB-bd"/>
</dbReference>
<comment type="subunit">
    <text evidence="12">Monomer. Interacts with DnaB.</text>
</comment>
<comment type="domain">
    <text evidence="12">Contains an N-terminal zinc-binding domain, a central core domain that contains the primase activity, and a C-terminal DnaB-binding domain.</text>
</comment>
<comment type="catalytic activity">
    <reaction evidence="12">
        <text>ssDNA + n NTP = ssDNA/pppN(pN)n-1 hybrid + (n-1) diphosphate.</text>
        <dbReference type="EC" id="2.7.7.101"/>
    </reaction>
</comment>
<dbReference type="InterPro" id="IPR002694">
    <property type="entry name" value="Znf_CHC2"/>
</dbReference>
<evidence type="ECO:0000256" key="7">
    <source>
        <dbReference type="ARBA" id="ARBA00022771"/>
    </source>
</evidence>
<evidence type="ECO:0000259" key="15">
    <source>
        <dbReference type="PROSITE" id="PS50880"/>
    </source>
</evidence>
<name>A0A239WIW3_9ACTN</name>
<dbReference type="InterPro" id="IPR036185">
    <property type="entry name" value="DNA_heli_DnaB-like_N_sf"/>
</dbReference>
<dbReference type="SUPFAM" id="SSF48024">
    <property type="entry name" value="N-terminal domain of DnaB helicase"/>
    <property type="match status" value="1"/>
</dbReference>
<dbReference type="SMART" id="SM00766">
    <property type="entry name" value="DnaG_DnaB_bind"/>
    <property type="match status" value="1"/>
</dbReference>
<evidence type="ECO:0000256" key="8">
    <source>
        <dbReference type="ARBA" id="ARBA00022833"/>
    </source>
</evidence>
<dbReference type="PANTHER" id="PTHR30313">
    <property type="entry name" value="DNA PRIMASE"/>
    <property type="match status" value="1"/>
</dbReference>
<dbReference type="GO" id="GO:0003678">
    <property type="term" value="F:DNA helicase activity"/>
    <property type="evidence" value="ECO:0007669"/>
    <property type="project" value="InterPro"/>
</dbReference>
<comment type="similarity">
    <text evidence="12">Belongs to the DnaG primase family.</text>
</comment>
<dbReference type="GO" id="GO:0003899">
    <property type="term" value="F:DNA-directed RNA polymerase activity"/>
    <property type="evidence" value="ECO:0007669"/>
    <property type="project" value="UniProtKB-UniRule"/>
</dbReference>
<evidence type="ECO:0000256" key="6">
    <source>
        <dbReference type="ARBA" id="ARBA00022723"/>
    </source>
</evidence>
<evidence type="ECO:0000313" key="17">
    <source>
        <dbReference type="Proteomes" id="UP000215332"/>
    </source>
</evidence>
<comment type="function">
    <text evidence="12">RNA polymerase that catalyzes the synthesis of short RNA molecules used as primers for DNA polymerase during DNA replication.</text>
</comment>
<dbReference type="AlphaFoldDB" id="A0A239WIW3"/>
<dbReference type="SUPFAM" id="SSF57783">
    <property type="entry name" value="Zinc beta-ribbon"/>
    <property type="match status" value="1"/>
</dbReference>
<feature type="domain" description="Toprim" evidence="15">
    <location>
        <begin position="258"/>
        <end position="346"/>
    </location>
</feature>
<dbReference type="InterPro" id="IPR013173">
    <property type="entry name" value="DNA_primase_DnaG_DnaB-bd_dom"/>
</dbReference>
<sequence>MAGRINEEDIALVRERARIDEVVRDYVQLRNAGGGSLKGLCPFHDERTPSFQVTPSRGLFYCFGCQTGGDTITFLQLIENLTFVEAVQRLADRTGVQLRIIDDGTPSTPPGMRTQILAANDAAAEFFRRRMLSDEGAIARDFVTGRGFTREHAEYFGMGYAPKGGHVLRDHLLAQGFTPQVLVTSGLVRDSGWDFFQGRVLWPIKGSAASVLGFGARRVWDDDRMPAKYVNTPETPVYKKSHVLYGLDLARTNIGKKNQVVVVEGYTDVMAMHVAGIDTAVASCGTAFGPEHAHLVQRLMGNRGALNGEVIFTFDGDAAGRSAALKAYRDDEEFTSQTYVAVEPNGLDPCDLRMQEGDAAVRELVARRVPLYRFVMENTVGRFDLDRADGRLAAARAAAPLVTSIRDAALVSEFTRELAQIIGMDVDDVRREVVAARRHPHGGNSGGAPTNPRGSAGHYGATRGEGTHGYGTYQGQAPTGLHGGAQRHPDGDVSPIASRGGGAPALRVIDGQGAGAPTGSPVSPRTVDSDESLVEATGAGESVPSTPWPDPRDPKLMAERGLLKLMLQYPQLFDAQWALVEPEDFRHPTYRTVFDLVRTTQPGDGWQQRIQEATHDDVVQQLVVALLVEAVLHDDPTASYARAYAARVRLLSVVDDIANLKSRLQRTNPQQDPKAYNAMFADLVTLESLRKELIAAQAAAPWDED</sequence>
<dbReference type="SMART" id="SM00493">
    <property type="entry name" value="TOPRIM"/>
    <property type="match status" value="1"/>
</dbReference>
<evidence type="ECO:0000256" key="2">
    <source>
        <dbReference type="ARBA" id="ARBA00022515"/>
    </source>
</evidence>
<dbReference type="GO" id="GO:0005737">
    <property type="term" value="C:cytoplasm"/>
    <property type="evidence" value="ECO:0007669"/>
    <property type="project" value="TreeGrafter"/>
</dbReference>
<dbReference type="FunFam" id="3.90.580.10:FF:000001">
    <property type="entry name" value="DNA primase"/>
    <property type="match status" value="1"/>
</dbReference>
<keyword evidence="6 12" id="KW-0479">Metal-binding</keyword>
<dbReference type="GO" id="GO:1990077">
    <property type="term" value="C:primosome complex"/>
    <property type="evidence" value="ECO:0007669"/>
    <property type="project" value="UniProtKB-KW"/>
</dbReference>
<dbReference type="KEGG" id="cgrn:4412665_01119"/>
<evidence type="ECO:0000256" key="9">
    <source>
        <dbReference type="ARBA" id="ARBA00022842"/>
    </source>
</evidence>
<dbReference type="Pfam" id="PF08278">
    <property type="entry name" value="DnaG_DnaB_bind"/>
    <property type="match status" value="1"/>
</dbReference>
<dbReference type="Pfam" id="PF01807">
    <property type="entry name" value="Zn_ribbon_DnaG"/>
    <property type="match status" value="1"/>
</dbReference>
<dbReference type="InterPro" id="IPR030846">
    <property type="entry name" value="DnaG_bac"/>
</dbReference>
<keyword evidence="5 12" id="KW-0235">DNA replication</keyword>
<dbReference type="PROSITE" id="PS50880">
    <property type="entry name" value="TOPRIM"/>
    <property type="match status" value="1"/>
</dbReference>
<keyword evidence="3 12" id="KW-0808">Transferase</keyword>
<keyword evidence="9" id="KW-0460">Magnesium</keyword>
<evidence type="ECO:0000256" key="5">
    <source>
        <dbReference type="ARBA" id="ARBA00022705"/>
    </source>
</evidence>
<dbReference type="Gene3D" id="3.40.1360.10">
    <property type="match status" value="1"/>
</dbReference>
<evidence type="ECO:0000256" key="12">
    <source>
        <dbReference type="HAMAP-Rule" id="MF_00974"/>
    </source>
</evidence>
<dbReference type="GO" id="GO:0000428">
    <property type="term" value="C:DNA-directed RNA polymerase complex"/>
    <property type="evidence" value="ECO:0007669"/>
    <property type="project" value="UniProtKB-KW"/>
</dbReference>
<keyword evidence="1 12" id="KW-0240">DNA-directed RNA polymerase</keyword>
<evidence type="ECO:0000256" key="3">
    <source>
        <dbReference type="ARBA" id="ARBA00022679"/>
    </source>
</evidence>
<feature type="zinc finger region" description="CHC2-type" evidence="12 13">
    <location>
        <begin position="41"/>
        <end position="65"/>
    </location>
</feature>
<dbReference type="InterPro" id="IPR006295">
    <property type="entry name" value="DNA_primase_DnaG"/>
</dbReference>
<evidence type="ECO:0000256" key="1">
    <source>
        <dbReference type="ARBA" id="ARBA00022478"/>
    </source>
</evidence>